<gene>
    <name evidence="4" type="ORF">DJ021_06920</name>
</gene>
<dbReference type="Proteomes" id="UP000249842">
    <property type="component" value="Unassembled WGS sequence"/>
</dbReference>
<sequence>MAGLSITLWACAAALFLAAPAAAFDLPPRAMAALAQGRPYVDVQPDPDGSSGLIRAAIDVPAPVTVIWTVMTDCDLAPKLVADLKSCRVLEADPAGAWDVREYISRMTFLPPVRNVFRSDYEPERRIRFRRTAGDLAVFDGEWRLEPQAAGAVRVFYESRVTAPFHVPGPLARIALRREVPTALLALRRASVARAP</sequence>
<dbReference type="SUPFAM" id="SSF55961">
    <property type="entry name" value="Bet v1-like"/>
    <property type="match status" value="1"/>
</dbReference>
<evidence type="ECO:0000313" key="4">
    <source>
        <dbReference type="EMBL" id="RAK59553.1"/>
    </source>
</evidence>
<reference evidence="5" key="1">
    <citation type="submission" date="2018-05" db="EMBL/GenBank/DDBJ databases">
        <authorList>
            <person name="Li X."/>
        </authorList>
    </citation>
    <scope>NUCLEOTIDE SEQUENCE [LARGE SCALE GENOMIC DNA]</scope>
    <source>
        <strain evidence="5">HKS-05</strain>
    </source>
</reference>
<dbReference type="EMBL" id="QFYP01000001">
    <property type="protein sequence ID" value="RAK59553.1"/>
    <property type="molecule type" value="Genomic_DNA"/>
</dbReference>
<proteinExistence type="inferred from homology"/>
<dbReference type="InterPro" id="IPR005031">
    <property type="entry name" value="COQ10_START"/>
</dbReference>
<comment type="similarity">
    <text evidence="1">Belongs to the ribosome association toxin RatA family.</text>
</comment>
<accession>A0A328AX50</accession>
<feature type="chain" id="PRO_5016245771" evidence="2">
    <location>
        <begin position="24"/>
        <end position="196"/>
    </location>
</feature>
<dbReference type="OrthoDB" id="7185382at2"/>
<evidence type="ECO:0000313" key="5">
    <source>
        <dbReference type="Proteomes" id="UP000249842"/>
    </source>
</evidence>
<keyword evidence="5" id="KW-1185">Reference proteome</keyword>
<protein>
    <submittedName>
        <fullName evidence="4">Polyketide cyclase</fullName>
    </submittedName>
</protein>
<dbReference type="RefSeq" id="WP_111456846.1">
    <property type="nucleotide sequence ID" value="NZ_QFYP01000001.1"/>
</dbReference>
<name>A0A328AX50_9CAUL</name>
<evidence type="ECO:0000256" key="2">
    <source>
        <dbReference type="SAM" id="SignalP"/>
    </source>
</evidence>
<keyword evidence="2" id="KW-0732">Signal</keyword>
<evidence type="ECO:0000256" key="1">
    <source>
        <dbReference type="ARBA" id="ARBA00008918"/>
    </source>
</evidence>
<comment type="caution">
    <text evidence="4">The sequence shown here is derived from an EMBL/GenBank/DDBJ whole genome shotgun (WGS) entry which is preliminary data.</text>
</comment>
<evidence type="ECO:0000259" key="3">
    <source>
        <dbReference type="Pfam" id="PF03364"/>
    </source>
</evidence>
<feature type="domain" description="Coenzyme Q-binding protein COQ10 START" evidence="3">
    <location>
        <begin position="60"/>
        <end position="187"/>
    </location>
</feature>
<dbReference type="AlphaFoldDB" id="A0A328AX50"/>
<dbReference type="Gene3D" id="3.30.530.20">
    <property type="match status" value="1"/>
</dbReference>
<organism evidence="4 5">
    <name type="scientific">Phenylobacterium hankyongense</name>
    <dbReference type="NCBI Taxonomy" id="1813876"/>
    <lineage>
        <taxon>Bacteria</taxon>
        <taxon>Pseudomonadati</taxon>
        <taxon>Pseudomonadota</taxon>
        <taxon>Alphaproteobacteria</taxon>
        <taxon>Caulobacterales</taxon>
        <taxon>Caulobacteraceae</taxon>
        <taxon>Phenylobacterium</taxon>
    </lineage>
</organism>
<dbReference type="Pfam" id="PF03364">
    <property type="entry name" value="Polyketide_cyc"/>
    <property type="match status" value="1"/>
</dbReference>
<dbReference type="InterPro" id="IPR023393">
    <property type="entry name" value="START-like_dom_sf"/>
</dbReference>
<feature type="signal peptide" evidence="2">
    <location>
        <begin position="1"/>
        <end position="23"/>
    </location>
</feature>